<comment type="caution">
    <text evidence="2">The sequence shown here is derived from an EMBL/GenBank/DDBJ whole genome shotgun (WGS) entry which is preliminary data.</text>
</comment>
<organism evidence="2 3">
    <name type="scientific">Eragrostis curvula</name>
    <name type="common">weeping love grass</name>
    <dbReference type="NCBI Taxonomy" id="38414"/>
    <lineage>
        <taxon>Eukaryota</taxon>
        <taxon>Viridiplantae</taxon>
        <taxon>Streptophyta</taxon>
        <taxon>Embryophyta</taxon>
        <taxon>Tracheophyta</taxon>
        <taxon>Spermatophyta</taxon>
        <taxon>Magnoliopsida</taxon>
        <taxon>Liliopsida</taxon>
        <taxon>Poales</taxon>
        <taxon>Poaceae</taxon>
        <taxon>PACMAD clade</taxon>
        <taxon>Chloridoideae</taxon>
        <taxon>Eragrostideae</taxon>
        <taxon>Eragrostidinae</taxon>
        <taxon>Eragrostis</taxon>
    </lineage>
</organism>
<dbReference type="PRINTS" id="PR00364">
    <property type="entry name" value="DISEASERSIST"/>
</dbReference>
<dbReference type="EMBL" id="RWGY01000634">
    <property type="protein sequence ID" value="TVU00105.1"/>
    <property type="molecule type" value="Genomic_DNA"/>
</dbReference>
<dbReference type="InterPro" id="IPR002182">
    <property type="entry name" value="NB-ARC"/>
</dbReference>
<dbReference type="Gramene" id="TVU00105">
    <property type="protein sequence ID" value="TVU00105"/>
    <property type="gene ID" value="EJB05_54473"/>
</dbReference>
<feature type="non-terminal residue" evidence="2">
    <location>
        <position position="404"/>
    </location>
</feature>
<keyword evidence="3" id="KW-1185">Reference proteome</keyword>
<dbReference type="PANTHER" id="PTHR19338:SF56">
    <property type="entry name" value="DISEASE RESISTANCE PROTEIN RPM1"/>
    <property type="match status" value="1"/>
</dbReference>
<feature type="domain" description="NB-ARC" evidence="1">
    <location>
        <begin position="15"/>
        <end position="162"/>
    </location>
</feature>
<reference evidence="2 3" key="1">
    <citation type="journal article" date="2019" name="Sci. Rep.">
        <title>A high-quality genome of Eragrostis curvula grass provides insights into Poaceae evolution and supports new strategies to enhance forage quality.</title>
        <authorList>
            <person name="Carballo J."/>
            <person name="Santos B.A.C.M."/>
            <person name="Zappacosta D."/>
            <person name="Garbus I."/>
            <person name="Selva J.P."/>
            <person name="Gallo C.A."/>
            <person name="Diaz A."/>
            <person name="Albertini E."/>
            <person name="Caccamo M."/>
            <person name="Echenique V."/>
        </authorList>
    </citation>
    <scope>NUCLEOTIDE SEQUENCE [LARGE SCALE GENOMIC DNA]</scope>
    <source>
        <strain evidence="3">cv. Victoria</strain>
        <tissue evidence="2">Leaf</tissue>
    </source>
</reference>
<dbReference type="PANTHER" id="PTHR19338">
    <property type="entry name" value="TRANSLOCASE OF INNER MITOCHONDRIAL MEMBRANE 13 HOMOLOG"/>
    <property type="match status" value="1"/>
</dbReference>
<accession>A0A5J9SMC7</accession>
<feature type="domain" description="NB-ARC" evidence="1">
    <location>
        <begin position="239"/>
        <end position="403"/>
    </location>
</feature>
<dbReference type="Pfam" id="PF00931">
    <property type="entry name" value="NB-ARC"/>
    <property type="match status" value="2"/>
</dbReference>
<protein>
    <recommendedName>
        <fullName evidence="1">NB-ARC domain-containing protein</fullName>
    </recommendedName>
</protein>
<evidence type="ECO:0000313" key="3">
    <source>
        <dbReference type="Proteomes" id="UP000324897"/>
    </source>
</evidence>
<dbReference type="GO" id="GO:0043531">
    <property type="term" value="F:ADP binding"/>
    <property type="evidence" value="ECO:0007669"/>
    <property type="project" value="InterPro"/>
</dbReference>
<evidence type="ECO:0000313" key="2">
    <source>
        <dbReference type="EMBL" id="TVU00105.1"/>
    </source>
</evidence>
<gene>
    <name evidence="2" type="ORF">EJB05_54473</name>
</gene>
<dbReference type="Gene3D" id="3.40.50.300">
    <property type="entry name" value="P-loop containing nucleotide triphosphate hydrolases"/>
    <property type="match status" value="2"/>
</dbReference>
<proteinExistence type="predicted"/>
<dbReference type="Proteomes" id="UP000324897">
    <property type="component" value="Unassembled WGS sequence"/>
</dbReference>
<dbReference type="AlphaFoldDB" id="A0A5J9SMC7"/>
<sequence>MKQGGSRKRQNNNTEKDLKVISVWGTGGVPGQTAIIKWAYDDLKRSKKFEFCAWIRVMHPFNPTEFLQCIMRQFYIDYSEEAGKIQEEETRGAHVLLKMGTMRQEELVHEFHKHVSMKSYLIVFNDLSTIEEWDWVKTYFPDNKKGCRIIVSTEQNEVASLCLFGQEKLVLELKQPYADHNIYAFCDKGKDGTDVVEQGPSSNTVPTDGNNNSACAKELTRTDTTIAVALKVSQLIGREKEKQDIIKKLKANAASKQLEVITICGMGGLGKTTLVKYIYQSQDLTAMFDKRACVTIKRPFNPSDLLASLLEQLCEKEAVRGEKTEPKDKLASLIAGKRFLIVIDDLLFTTEWDNIKDFFPATETSRIIITTREEKIAKYCSKDYNICKIELLEEKYACDLFTEK</sequence>
<dbReference type="InterPro" id="IPR027417">
    <property type="entry name" value="P-loop_NTPase"/>
</dbReference>
<feature type="non-terminal residue" evidence="2">
    <location>
        <position position="1"/>
    </location>
</feature>
<dbReference type="SUPFAM" id="SSF52540">
    <property type="entry name" value="P-loop containing nucleoside triphosphate hydrolases"/>
    <property type="match status" value="2"/>
</dbReference>
<name>A0A5J9SMC7_9POAL</name>
<dbReference type="OrthoDB" id="675227at2759"/>
<evidence type="ECO:0000259" key="1">
    <source>
        <dbReference type="Pfam" id="PF00931"/>
    </source>
</evidence>